<dbReference type="EMBL" id="JBANDC010000013">
    <property type="protein sequence ID" value="MEM4989270.1"/>
    <property type="molecule type" value="Genomic_DNA"/>
</dbReference>
<reference evidence="2 3" key="1">
    <citation type="submission" date="2024-02" db="EMBL/GenBank/DDBJ databases">
        <title>Draft genome sequence of Collimonas sp. strain H4R21, an effective mineral-weathering bacterial strain isolated from the beech rhizosphere.</title>
        <authorList>
            <person name="Morin E."/>
            <person name="Uroz S."/>
            <person name="Leveau J.H.J."/>
            <person name="Kumar R."/>
            <person name="Rey M.W."/>
            <person name="Pham J."/>
        </authorList>
    </citation>
    <scope>NUCLEOTIDE SEQUENCE [LARGE SCALE GENOMIC DNA]</scope>
    <source>
        <strain evidence="2 3">H4R21</strain>
    </source>
</reference>
<evidence type="ECO:0000259" key="1">
    <source>
        <dbReference type="Pfam" id="PF00534"/>
    </source>
</evidence>
<dbReference type="Gene3D" id="3.40.50.2000">
    <property type="entry name" value="Glycogen Phosphorylase B"/>
    <property type="match status" value="1"/>
</dbReference>
<proteinExistence type="predicted"/>
<name>A0ABU9PZ72_9BURK</name>
<dbReference type="Proteomes" id="UP001495910">
    <property type="component" value="Unassembled WGS sequence"/>
</dbReference>
<sequence length="464" mass="53917">MTRLLIECTYVFHHPEMNSGIQRVVRNIINHLPSLQEEVVCIPVIFKNGKILEVKQLTSEHADDWQGRSQRALENLARKLVQVRNRYWLIHARLLRLWPWRASHNVRRVTFVLCRLASASFVLPLYLTEWILKKTEENPRAFEMQCRADDTLVLLDSSWHADFFPVAEKLQRQGVTIVSVIYDLIPLSHPQFCDGPLVQVFDRWFEWIANTANGFVAISSTIRDEVHHEVRQRLGSERAGSRWFDFFHLGSELDLVDADKSVRGPVEKLFTSGLSIYLMVSTIEPRKNHAYLLDAFEQLWREGSDVVLCFIGRIGWKNERLIERVKKHPQLKRRLFMFNDLSDVELEYCYSHAKALVFPSFVEGFGLPLVEAMQRGLPVMASDIPVFHEIGGEFVSYFDLSEPASLARQVRQSEDSGIFPAARQISGWSWLSWEDSARQLVKRVVRQVRTQKQSEPHEIEHCPE</sequence>
<dbReference type="CDD" id="cd03809">
    <property type="entry name" value="GT4_MtfB-like"/>
    <property type="match status" value="1"/>
</dbReference>
<evidence type="ECO:0000313" key="3">
    <source>
        <dbReference type="Proteomes" id="UP001495910"/>
    </source>
</evidence>
<organism evidence="2 3">
    <name type="scientific">Collimonas rhizosphaerae</name>
    <dbReference type="NCBI Taxonomy" id="3126357"/>
    <lineage>
        <taxon>Bacteria</taxon>
        <taxon>Pseudomonadati</taxon>
        <taxon>Pseudomonadota</taxon>
        <taxon>Betaproteobacteria</taxon>
        <taxon>Burkholderiales</taxon>
        <taxon>Oxalobacteraceae</taxon>
        <taxon>Collimonas</taxon>
    </lineage>
</organism>
<gene>
    <name evidence="2" type="ORF">V8G57_17920</name>
</gene>
<protein>
    <submittedName>
        <fullName evidence="2">Glycosyltransferase family 1 protein</fullName>
    </submittedName>
</protein>
<dbReference type="PANTHER" id="PTHR46401">
    <property type="entry name" value="GLYCOSYLTRANSFERASE WBBK-RELATED"/>
    <property type="match status" value="1"/>
</dbReference>
<dbReference type="SUPFAM" id="SSF53756">
    <property type="entry name" value="UDP-Glycosyltransferase/glycogen phosphorylase"/>
    <property type="match status" value="1"/>
</dbReference>
<accession>A0ABU9PZ72</accession>
<dbReference type="InterPro" id="IPR001296">
    <property type="entry name" value="Glyco_trans_1"/>
</dbReference>
<dbReference type="PANTHER" id="PTHR46401:SF9">
    <property type="entry name" value="MANNOSYLTRANSFERASE A"/>
    <property type="match status" value="1"/>
</dbReference>
<evidence type="ECO:0000313" key="2">
    <source>
        <dbReference type="EMBL" id="MEM4989270.1"/>
    </source>
</evidence>
<keyword evidence="3" id="KW-1185">Reference proteome</keyword>
<dbReference type="Pfam" id="PF00534">
    <property type="entry name" value="Glycos_transf_1"/>
    <property type="match status" value="1"/>
</dbReference>
<comment type="caution">
    <text evidence="2">The sequence shown here is derived from an EMBL/GenBank/DDBJ whole genome shotgun (WGS) entry which is preliminary data.</text>
</comment>
<dbReference type="RefSeq" id="WP_092397556.1">
    <property type="nucleotide sequence ID" value="NZ_JBANDC010000013.1"/>
</dbReference>
<feature type="domain" description="Glycosyl transferase family 1" evidence="1">
    <location>
        <begin position="274"/>
        <end position="415"/>
    </location>
</feature>